<dbReference type="Proteomes" id="UP000008850">
    <property type="component" value="Chromosome"/>
</dbReference>
<name>G4R985_PELHB</name>
<sequence>MAVGFVAVTTLIFAALAGMAIGIPLELVVPAVMLAVSPGLGALGAAACYRIYKGVSRPSWAFVFAGAGLLNVVIWIIVGLFPTDPPADAVTRAKEYVDLVELLPHVTLAIAILWSMCGAVFSWLDARMVASEKQS</sequence>
<dbReference type="AlphaFoldDB" id="G4R985"/>
<dbReference type="KEGG" id="phl:KKY_2457"/>
<accession>G4R985</accession>
<evidence type="ECO:0000256" key="1">
    <source>
        <dbReference type="SAM" id="Phobius"/>
    </source>
</evidence>
<evidence type="ECO:0000313" key="3">
    <source>
        <dbReference type="Proteomes" id="UP000008850"/>
    </source>
</evidence>
<dbReference type="HOGENOM" id="CLU_1883785_0_0_5"/>
<keyword evidence="1" id="KW-0812">Transmembrane</keyword>
<reference evidence="2 3" key="1">
    <citation type="journal article" date="2012" name="J. Bacteriol.">
        <title>Complete genome sequence of Pelagibacterium halotolerans B2T.</title>
        <authorList>
            <person name="Huo Y.Y."/>
            <person name="Cheng H."/>
            <person name="Han X.F."/>
            <person name="Jiang X.W."/>
            <person name="Sun C."/>
            <person name="Zhang X.Q."/>
            <person name="Zhu X.F."/>
            <person name="Liu Y.F."/>
            <person name="Li P.F."/>
            <person name="Ni P.X."/>
            <person name="Wu M."/>
        </authorList>
    </citation>
    <scope>NUCLEOTIDE SEQUENCE [LARGE SCALE GENOMIC DNA]</scope>
    <source>
        <strain evidence="3">DSM 22347 / JCM 15775 / CGMCC 1.7692 / B2</strain>
    </source>
</reference>
<dbReference type="EMBL" id="CP003075">
    <property type="protein sequence ID" value="AEQ52465.1"/>
    <property type="molecule type" value="Genomic_DNA"/>
</dbReference>
<feature type="transmembrane region" description="Helical" evidence="1">
    <location>
        <begin position="27"/>
        <end position="49"/>
    </location>
</feature>
<feature type="transmembrane region" description="Helical" evidence="1">
    <location>
        <begin position="61"/>
        <end position="82"/>
    </location>
</feature>
<feature type="transmembrane region" description="Helical" evidence="1">
    <location>
        <begin position="102"/>
        <end position="124"/>
    </location>
</feature>
<proteinExistence type="predicted"/>
<dbReference type="STRING" id="1082931.KKY_2457"/>
<evidence type="ECO:0000313" key="2">
    <source>
        <dbReference type="EMBL" id="AEQ52465.1"/>
    </source>
</evidence>
<keyword evidence="1" id="KW-1133">Transmembrane helix</keyword>
<organism evidence="2 3">
    <name type="scientific">Pelagibacterium halotolerans (strain DSM 22347 / JCM 15775 / CGMCC 1.7692 / B2)</name>
    <dbReference type="NCBI Taxonomy" id="1082931"/>
    <lineage>
        <taxon>Bacteria</taxon>
        <taxon>Pseudomonadati</taxon>
        <taxon>Pseudomonadota</taxon>
        <taxon>Alphaproteobacteria</taxon>
        <taxon>Hyphomicrobiales</taxon>
        <taxon>Devosiaceae</taxon>
        <taxon>Pelagibacterium</taxon>
    </lineage>
</organism>
<gene>
    <name evidence="2" type="ordered locus">KKY_2457</name>
</gene>
<protein>
    <submittedName>
        <fullName evidence="2">Uncharacterized protein</fullName>
    </submittedName>
</protein>
<keyword evidence="3" id="KW-1185">Reference proteome</keyword>
<keyword evidence="1" id="KW-0472">Membrane</keyword>